<evidence type="ECO:0000313" key="2">
    <source>
        <dbReference type="EMBL" id="OGY24967.1"/>
    </source>
</evidence>
<accession>A0A1G1WCC9</accession>
<evidence type="ECO:0000313" key="3">
    <source>
        <dbReference type="Proteomes" id="UP000176389"/>
    </source>
</evidence>
<comment type="caution">
    <text evidence="2">The sequence shown here is derived from an EMBL/GenBank/DDBJ whole genome shotgun (WGS) entry which is preliminary data.</text>
</comment>
<feature type="transmembrane region" description="Helical" evidence="1">
    <location>
        <begin position="82"/>
        <end position="109"/>
    </location>
</feature>
<gene>
    <name evidence="2" type="ORF">A2Z11_04860</name>
</gene>
<name>A0A1G1WCC9_9BACT</name>
<organism evidence="2 3">
    <name type="scientific">Candidatus Woykebacteria bacterium RBG_16_43_9</name>
    <dbReference type="NCBI Taxonomy" id="1802596"/>
    <lineage>
        <taxon>Bacteria</taxon>
        <taxon>Candidatus Woykeibacteriota</taxon>
    </lineage>
</organism>
<proteinExistence type="predicted"/>
<dbReference type="STRING" id="1802596.A2Z11_04860"/>
<sequence>MIPKTQLGKWSIGLIIALFLSLGLFVLLITISGLVGKGDDTFDLSDPLTIITLLPLLAAGSAGVAAFFTGITSIWRDKERSILVFAATAIGFYVLFFAVGETLSMVGILPQH</sequence>
<keyword evidence="1" id="KW-0472">Membrane</keyword>
<reference evidence="2 3" key="1">
    <citation type="journal article" date="2016" name="Nat. Commun.">
        <title>Thousands of microbial genomes shed light on interconnected biogeochemical processes in an aquifer system.</title>
        <authorList>
            <person name="Anantharaman K."/>
            <person name="Brown C.T."/>
            <person name="Hug L.A."/>
            <person name="Sharon I."/>
            <person name="Castelle C.J."/>
            <person name="Probst A.J."/>
            <person name="Thomas B.C."/>
            <person name="Singh A."/>
            <person name="Wilkins M.J."/>
            <person name="Karaoz U."/>
            <person name="Brodie E.L."/>
            <person name="Williams K.H."/>
            <person name="Hubbard S.S."/>
            <person name="Banfield J.F."/>
        </authorList>
    </citation>
    <scope>NUCLEOTIDE SEQUENCE [LARGE SCALE GENOMIC DNA]</scope>
</reference>
<protein>
    <submittedName>
        <fullName evidence="2">Uncharacterized protein</fullName>
    </submittedName>
</protein>
<feature type="transmembrane region" description="Helical" evidence="1">
    <location>
        <begin position="12"/>
        <end position="36"/>
    </location>
</feature>
<keyword evidence="1" id="KW-1133">Transmembrane helix</keyword>
<keyword evidence="1" id="KW-0812">Transmembrane</keyword>
<dbReference type="AlphaFoldDB" id="A0A1G1WCC9"/>
<feature type="transmembrane region" description="Helical" evidence="1">
    <location>
        <begin position="48"/>
        <end position="70"/>
    </location>
</feature>
<dbReference type="Proteomes" id="UP000176389">
    <property type="component" value="Unassembled WGS sequence"/>
</dbReference>
<dbReference type="EMBL" id="MHCS01000057">
    <property type="protein sequence ID" value="OGY24967.1"/>
    <property type="molecule type" value="Genomic_DNA"/>
</dbReference>
<evidence type="ECO:0000256" key="1">
    <source>
        <dbReference type="SAM" id="Phobius"/>
    </source>
</evidence>